<dbReference type="Pfam" id="PF13673">
    <property type="entry name" value="Acetyltransf_10"/>
    <property type="match status" value="1"/>
</dbReference>
<dbReference type="Proteomes" id="UP000326950">
    <property type="component" value="Unassembled WGS sequence"/>
</dbReference>
<dbReference type="CDD" id="cd04301">
    <property type="entry name" value="NAT_SF"/>
    <property type="match status" value="1"/>
</dbReference>
<dbReference type="PANTHER" id="PTHR42791:SF17">
    <property type="entry name" value="ACETYLTRANSFERASE, GNAT FAMILY FAMILY (AFU_ORTHOLOGUE AFUA_8G05690)"/>
    <property type="match status" value="1"/>
</dbReference>
<dbReference type="InterPro" id="IPR016181">
    <property type="entry name" value="Acyl_CoA_acyltransferase"/>
</dbReference>
<dbReference type="SUPFAM" id="SSF55729">
    <property type="entry name" value="Acyl-CoA N-acyltransferases (Nat)"/>
    <property type="match status" value="1"/>
</dbReference>
<evidence type="ECO:0000313" key="3">
    <source>
        <dbReference type="Proteomes" id="UP000326950"/>
    </source>
</evidence>
<gene>
    <name evidence="2" type="ORF">BDV40DRAFT_275284</name>
</gene>
<dbReference type="InterPro" id="IPR052523">
    <property type="entry name" value="Trichothecene_AcTrans"/>
</dbReference>
<dbReference type="InterPro" id="IPR000182">
    <property type="entry name" value="GNAT_dom"/>
</dbReference>
<dbReference type="PROSITE" id="PS51186">
    <property type="entry name" value="GNAT"/>
    <property type="match status" value="1"/>
</dbReference>
<name>A0A5N6UJ36_ASPTM</name>
<dbReference type="OrthoDB" id="2744543at2759"/>
<evidence type="ECO:0000259" key="1">
    <source>
        <dbReference type="PROSITE" id="PS51186"/>
    </source>
</evidence>
<dbReference type="GO" id="GO:0016747">
    <property type="term" value="F:acyltransferase activity, transferring groups other than amino-acyl groups"/>
    <property type="evidence" value="ECO:0007669"/>
    <property type="project" value="InterPro"/>
</dbReference>
<keyword evidence="2" id="KW-0012">Acyltransferase</keyword>
<proteinExistence type="predicted"/>
<dbReference type="AlphaFoldDB" id="A0A5N6UJ36"/>
<reference evidence="2 3" key="1">
    <citation type="submission" date="2019-04" db="EMBL/GenBank/DDBJ databases">
        <title>Friends and foes A comparative genomics study of 23 Aspergillus species from section Flavi.</title>
        <authorList>
            <consortium name="DOE Joint Genome Institute"/>
            <person name="Kjaerbolling I."/>
            <person name="Vesth T."/>
            <person name="Frisvad J.C."/>
            <person name="Nybo J.L."/>
            <person name="Theobald S."/>
            <person name="Kildgaard S."/>
            <person name="Isbrandt T."/>
            <person name="Kuo A."/>
            <person name="Sato A."/>
            <person name="Lyhne E.K."/>
            <person name="Kogle M.E."/>
            <person name="Wiebenga A."/>
            <person name="Kun R.S."/>
            <person name="Lubbers R.J."/>
            <person name="Makela M.R."/>
            <person name="Barry K."/>
            <person name="Chovatia M."/>
            <person name="Clum A."/>
            <person name="Daum C."/>
            <person name="Haridas S."/>
            <person name="He G."/>
            <person name="LaButti K."/>
            <person name="Lipzen A."/>
            <person name="Mondo S."/>
            <person name="Riley R."/>
            <person name="Salamov A."/>
            <person name="Simmons B.A."/>
            <person name="Magnuson J.K."/>
            <person name="Henrissat B."/>
            <person name="Mortensen U.H."/>
            <person name="Larsen T.O."/>
            <person name="Devries R.P."/>
            <person name="Grigoriev I.V."/>
            <person name="Machida M."/>
            <person name="Baker S.E."/>
            <person name="Andersen M.R."/>
        </authorList>
    </citation>
    <scope>NUCLEOTIDE SEQUENCE [LARGE SCALE GENOMIC DNA]</scope>
    <source>
        <strain evidence="2 3">CBS 117626</strain>
    </source>
</reference>
<dbReference type="PANTHER" id="PTHR42791">
    <property type="entry name" value="GNAT FAMILY ACETYLTRANSFERASE"/>
    <property type="match status" value="1"/>
</dbReference>
<evidence type="ECO:0000313" key="2">
    <source>
        <dbReference type="EMBL" id="KAE8158665.1"/>
    </source>
</evidence>
<feature type="domain" description="N-acetyltransferase" evidence="1">
    <location>
        <begin position="3"/>
        <end position="206"/>
    </location>
</feature>
<sequence>MPIEILKTASDDGHVLADIFFAAFNTDFDRRILPPTPDVRDWLASKFNRVSKGQYVNPAGPVLIKAVDTATGDVVGFAQWKLPSTEIPPSGENVEKEKKPVWPTSGDTALCEKHFKAIDEKEEESMGLIPHFTLDMLATHPKFGGRGIGSQLLGWGLEEADAERTPTFLTATVAGKPLYEKKGFQVVGSNEITDGFVQIYMVRPAKA</sequence>
<accession>A0A5N6UJ36</accession>
<dbReference type="Gene3D" id="3.40.630.30">
    <property type="match status" value="1"/>
</dbReference>
<dbReference type="EMBL" id="ML738690">
    <property type="protein sequence ID" value="KAE8158665.1"/>
    <property type="molecule type" value="Genomic_DNA"/>
</dbReference>
<keyword evidence="3" id="KW-1185">Reference proteome</keyword>
<organism evidence="2 3">
    <name type="scientific">Aspergillus tamarii</name>
    <dbReference type="NCBI Taxonomy" id="41984"/>
    <lineage>
        <taxon>Eukaryota</taxon>
        <taxon>Fungi</taxon>
        <taxon>Dikarya</taxon>
        <taxon>Ascomycota</taxon>
        <taxon>Pezizomycotina</taxon>
        <taxon>Eurotiomycetes</taxon>
        <taxon>Eurotiomycetidae</taxon>
        <taxon>Eurotiales</taxon>
        <taxon>Aspergillaceae</taxon>
        <taxon>Aspergillus</taxon>
        <taxon>Aspergillus subgen. Circumdati</taxon>
    </lineage>
</organism>
<keyword evidence="2" id="KW-0808">Transferase</keyword>
<protein>
    <submittedName>
        <fullName evidence="2">Acyl-CoA N-acyltransferase</fullName>
    </submittedName>
</protein>